<dbReference type="RefSeq" id="WP_109036436.1">
    <property type="nucleotide sequence ID" value="NZ_CP029210.1"/>
</dbReference>
<proteinExistence type="predicted"/>
<gene>
    <name evidence="1" type="ORF">DEH84_08360</name>
</gene>
<accession>A0A2U8FQU5</accession>
<dbReference type="EMBL" id="CP029210">
    <property type="protein sequence ID" value="AWI53441.1"/>
    <property type="molecule type" value="Genomic_DNA"/>
</dbReference>
<dbReference type="OrthoDB" id="8527558at2"/>
<evidence type="ECO:0008006" key="3">
    <source>
        <dbReference type="Google" id="ProtNLM"/>
    </source>
</evidence>
<name>A0A2U8FQU5_9BURK</name>
<evidence type="ECO:0000313" key="1">
    <source>
        <dbReference type="EMBL" id="AWI53441.1"/>
    </source>
</evidence>
<organism evidence="1 2">
    <name type="scientific">Aquabacterium olei</name>
    <dbReference type="NCBI Taxonomy" id="1296669"/>
    <lineage>
        <taxon>Bacteria</taxon>
        <taxon>Pseudomonadati</taxon>
        <taxon>Pseudomonadota</taxon>
        <taxon>Betaproteobacteria</taxon>
        <taxon>Burkholderiales</taxon>
        <taxon>Aquabacterium</taxon>
    </lineage>
</organism>
<dbReference type="KEGG" id="aon:DEH84_08360"/>
<protein>
    <recommendedName>
        <fullName evidence="3">AlpA family transcriptional regulator</fullName>
    </recommendedName>
</protein>
<sequence>MPKPNRGAVVVPAAPVHAVAAPSLPQVGFLRQAQVLQFVPISKSTLWRRVQTRTFPEPVKLSVRVTVWRVEDIRQWIAEQSSRA</sequence>
<keyword evidence="2" id="KW-1185">Reference proteome</keyword>
<evidence type="ECO:0000313" key="2">
    <source>
        <dbReference type="Proteomes" id="UP000244892"/>
    </source>
</evidence>
<dbReference type="AlphaFoldDB" id="A0A2U8FQU5"/>
<dbReference type="InterPro" id="IPR010260">
    <property type="entry name" value="AlpA"/>
</dbReference>
<reference evidence="1 2" key="1">
    <citation type="submission" date="2018-05" db="EMBL/GenBank/DDBJ databases">
        <title>complete genome sequence of Aquabacterium olei NBRC 110486.</title>
        <authorList>
            <person name="Tang B."/>
            <person name="Chang J."/>
            <person name="Zhang L."/>
            <person name="Yang H."/>
        </authorList>
    </citation>
    <scope>NUCLEOTIDE SEQUENCE [LARGE SCALE GENOMIC DNA]</scope>
    <source>
        <strain evidence="1 2">NBRC 110486</strain>
    </source>
</reference>
<dbReference type="Pfam" id="PF05930">
    <property type="entry name" value="Phage_AlpA"/>
    <property type="match status" value="1"/>
</dbReference>
<dbReference type="Proteomes" id="UP000244892">
    <property type="component" value="Chromosome"/>
</dbReference>
<dbReference type="Gene3D" id="1.10.238.160">
    <property type="match status" value="1"/>
</dbReference>